<dbReference type="PANTHER" id="PTHR33545">
    <property type="entry name" value="UPF0750 MEMBRANE PROTEIN YITT-RELATED"/>
    <property type="match status" value="1"/>
</dbReference>
<dbReference type="OrthoDB" id="9779786at2"/>
<keyword evidence="8" id="KW-1185">Reference proteome</keyword>
<dbReference type="RefSeq" id="WP_152891799.1">
    <property type="nucleotide sequence ID" value="NZ_WHJC01000359.1"/>
</dbReference>
<dbReference type="GO" id="GO:0005886">
    <property type="term" value="C:plasma membrane"/>
    <property type="evidence" value="ECO:0007669"/>
    <property type="project" value="UniProtKB-SubCell"/>
</dbReference>
<name>A0A6I1MPU1_9CLOT</name>
<evidence type="ECO:0000256" key="3">
    <source>
        <dbReference type="ARBA" id="ARBA00022692"/>
    </source>
</evidence>
<reference evidence="7 8" key="1">
    <citation type="submission" date="2019-10" db="EMBL/GenBank/DDBJ databases">
        <title>The Genome Sequence of Clostridium tarantellae Isolated from Fish Brain.</title>
        <authorList>
            <person name="Bano L."/>
            <person name="Kiel M."/>
            <person name="Sales G."/>
            <person name="Doxey A.C."/>
            <person name="Mansfield M.J."/>
            <person name="Schiavone M."/>
            <person name="Rossetto O."/>
            <person name="Pirazzini M."/>
            <person name="Dobrindt U."/>
            <person name="Montecucco C."/>
        </authorList>
    </citation>
    <scope>NUCLEOTIDE SEQUENCE [LARGE SCALE GENOMIC DNA]</scope>
    <source>
        <strain evidence="7 8">DSM 3997</strain>
    </source>
</reference>
<dbReference type="InterPro" id="IPR003740">
    <property type="entry name" value="YitT"/>
</dbReference>
<feature type="transmembrane region" description="Helical" evidence="6">
    <location>
        <begin position="84"/>
        <end position="105"/>
    </location>
</feature>
<dbReference type="Pfam" id="PF02588">
    <property type="entry name" value="YitT_membrane"/>
    <property type="match status" value="1"/>
</dbReference>
<keyword evidence="5 6" id="KW-0472">Membrane</keyword>
<keyword evidence="4 6" id="KW-1133">Transmembrane helix</keyword>
<evidence type="ECO:0000256" key="6">
    <source>
        <dbReference type="SAM" id="Phobius"/>
    </source>
</evidence>
<feature type="transmembrane region" description="Helical" evidence="6">
    <location>
        <begin position="111"/>
        <end position="131"/>
    </location>
</feature>
<feature type="transmembrane region" description="Helical" evidence="6">
    <location>
        <begin position="179"/>
        <end position="199"/>
    </location>
</feature>
<evidence type="ECO:0000313" key="8">
    <source>
        <dbReference type="Proteomes" id="UP000430345"/>
    </source>
</evidence>
<gene>
    <name evidence="7" type="ORF">GBZ86_14360</name>
</gene>
<feature type="transmembrane region" description="Helical" evidence="6">
    <location>
        <begin position="12"/>
        <end position="31"/>
    </location>
</feature>
<comment type="caution">
    <text evidence="7">The sequence shown here is derived from an EMBL/GenBank/DDBJ whole genome shotgun (WGS) entry which is preliminary data.</text>
</comment>
<comment type="subcellular location">
    <subcellularLocation>
        <location evidence="1">Cell membrane</location>
        <topology evidence="1">Multi-pass membrane protein</topology>
    </subcellularLocation>
</comment>
<evidence type="ECO:0000256" key="1">
    <source>
        <dbReference type="ARBA" id="ARBA00004651"/>
    </source>
</evidence>
<proteinExistence type="predicted"/>
<dbReference type="EMBL" id="WHJC01000359">
    <property type="protein sequence ID" value="MPQ44920.1"/>
    <property type="molecule type" value="Genomic_DNA"/>
</dbReference>
<organism evidence="7 8">
    <name type="scientific">Clostridium tarantellae</name>
    <dbReference type="NCBI Taxonomy" id="39493"/>
    <lineage>
        <taxon>Bacteria</taxon>
        <taxon>Bacillati</taxon>
        <taxon>Bacillota</taxon>
        <taxon>Clostridia</taxon>
        <taxon>Eubacteriales</taxon>
        <taxon>Clostridiaceae</taxon>
        <taxon>Clostridium</taxon>
    </lineage>
</organism>
<dbReference type="PANTHER" id="PTHR33545:SF5">
    <property type="entry name" value="UPF0750 MEMBRANE PROTEIN YITT"/>
    <property type="match status" value="1"/>
</dbReference>
<protein>
    <submittedName>
        <fullName evidence="7">YitT family protein</fullName>
    </submittedName>
</protein>
<keyword evidence="2" id="KW-1003">Cell membrane</keyword>
<evidence type="ECO:0000256" key="2">
    <source>
        <dbReference type="ARBA" id="ARBA00022475"/>
    </source>
</evidence>
<dbReference type="InterPro" id="IPR051461">
    <property type="entry name" value="UPF0750_membrane"/>
</dbReference>
<evidence type="ECO:0000256" key="5">
    <source>
        <dbReference type="ARBA" id="ARBA00023136"/>
    </source>
</evidence>
<evidence type="ECO:0000313" key="7">
    <source>
        <dbReference type="EMBL" id="MPQ44920.1"/>
    </source>
</evidence>
<dbReference type="Proteomes" id="UP000430345">
    <property type="component" value="Unassembled WGS sequence"/>
</dbReference>
<sequence>MTKEKFIEFMKDYAIITFGVILIAFGIEYFYAPNSLAAGGLSGLSLIIYHFIPQISMWAIQALGNLILFIVAFILVGSDFGSKTIYATALLTGIMAFMEKIIGVYAFTNNLILAVIFGTLMVSFGLAIVFHRNASTGGTDILAKILNKYTNFNIGISLLCVDFCVTIASALTFGLDKGIYAFIAVIANGILVDKFVLLLNKRKESIIEETIEIA</sequence>
<keyword evidence="3 6" id="KW-0812">Transmembrane</keyword>
<evidence type="ECO:0000256" key="4">
    <source>
        <dbReference type="ARBA" id="ARBA00022989"/>
    </source>
</evidence>
<dbReference type="AlphaFoldDB" id="A0A6I1MPU1"/>
<feature type="transmembrane region" description="Helical" evidence="6">
    <location>
        <begin position="51"/>
        <end position="77"/>
    </location>
</feature>
<feature type="transmembrane region" description="Helical" evidence="6">
    <location>
        <begin position="152"/>
        <end position="173"/>
    </location>
</feature>
<accession>A0A6I1MPU1</accession>